<organism evidence="2 3">
    <name type="scientific">Popillia japonica</name>
    <name type="common">Japanese beetle</name>
    <dbReference type="NCBI Taxonomy" id="7064"/>
    <lineage>
        <taxon>Eukaryota</taxon>
        <taxon>Metazoa</taxon>
        <taxon>Ecdysozoa</taxon>
        <taxon>Arthropoda</taxon>
        <taxon>Hexapoda</taxon>
        <taxon>Insecta</taxon>
        <taxon>Pterygota</taxon>
        <taxon>Neoptera</taxon>
        <taxon>Endopterygota</taxon>
        <taxon>Coleoptera</taxon>
        <taxon>Polyphaga</taxon>
        <taxon>Scarabaeiformia</taxon>
        <taxon>Scarabaeidae</taxon>
        <taxon>Rutelinae</taxon>
        <taxon>Popillia</taxon>
    </lineage>
</organism>
<dbReference type="EMBL" id="JASPKY010000023">
    <property type="protein sequence ID" value="KAK9752097.1"/>
    <property type="molecule type" value="Genomic_DNA"/>
</dbReference>
<dbReference type="Proteomes" id="UP001458880">
    <property type="component" value="Unassembled WGS sequence"/>
</dbReference>
<sequence>MFSLKGYINKQTTCYLDFDKPDVIIQNGDHVPKIFECDYESDEEILISESDNESCLLDLSEDDSELQNEDVLPCREFCEVNTENLSPPPPKFPFDNTPGVNLPFDNNEILNLITTDTNRYADQCSNTFLQRFSCLKEWKPTDNAEVMMFLARQILQGIINKSIIEW</sequence>
<evidence type="ECO:0000313" key="3">
    <source>
        <dbReference type="Proteomes" id="UP001458880"/>
    </source>
</evidence>
<accession>A0AAW1N0I9</accession>
<dbReference type="AlphaFoldDB" id="A0AAW1N0I9"/>
<name>A0AAW1N0I9_POPJA</name>
<keyword evidence="3" id="KW-1185">Reference proteome</keyword>
<evidence type="ECO:0000259" key="1">
    <source>
        <dbReference type="Pfam" id="PF13843"/>
    </source>
</evidence>
<evidence type="ECO:0000313" key="2">
    <source>
        <dbReference type="EMBL" id="KAK9752097.1"/>
    </source>
</evidence>
<gene>
    <name evidence="2" type="ORF">QE152_g4481</name>
</gene>
<protein>
    <submittedName>
        <fullName evidence="2">Transposase IS4</fullName>
    </submittedName>
</protein>
<comment type="caution">
    <text evidence="2">The sequence shown here is derived from an EMBL/GenBank/DDBJ whole genome shotgun (WGS) entry which is preliminary data.</text>
</comment>
<reference evidence="2 3" key="1">
    <citation type="journal article" date="2024" name="BMC Genomics">
        <title>De novo assembly and annotation of Popillia japonica's genome with initial clues to its potential as an invasive pest.</title>
        <authorList>
            <person name="Cucini C."/>
            <person name="Boschi S."/>
            <person name="Funari R."/>
            <person name="Cardaioli E."/>
            <person name="Iannotti N."/>
            <person name="Marturano G."/>
            <person name="Paoli F."/>
            <person name="Bruttini M."/>
            <person name="Carapelli A."/>
            <person name="Frati F."/>
            <person name="Nardi F."/>
        </authorList>
    </citation>
    <scope>NUCLEOTIDE SEQUENCE [LARGE SCALE GENOMIC DNA]</scope>
    <source>
        <strain evidence="2">DMR45628</strain>
    </source>
</reference>
<proteinExistence type="predicted"/>
<dbReference type="Pfam" id="PF13843">
    <property type="entry name" value="DDE_Tnp_1_7"/>
    <property type="match status" value="1"/>
</dbReference>
<feature type="domain" description="PiggyBac transposable element-derived protein" evidence="1">
    <location>
        <begin position="104"/>
        <end position="161"/>
    </location>
</feature>
<dbReference type="InterPro" id="IPR029526">
    <property type="entry name" value="PGBD"/>
</dbReference>